<feature type="compositionally biased region" description="Basic and acidic residues" evidence="1">
    <location>
        <begin position="1805"/>
        <end position="1825"/>
    </location>
</feature>
<dbReference type="VEuPathDB" id="CryptoDB:Cvel_18541"/>
<feature type="compositionally biased region" description="Basic and acidic residues" evidence="1">
    <location>
        <begin position="1718"/>
        <end position="1733"/>
    </location>
</feature>
<feature type="compositionally biased region" description="Basic and acidic residues" evidence="1">
    <location>
        <begin position="1764"/>
        <end position="1773"/>
    </location>
</feature>
<feature type="region of interest" description="Disordered" evidence="1">
    <location>
        <begin position="1617"/>
        <end position="2054"/>
    </location>
</feature>
<evidence type="ECO:0000313" key="2">
    <source>
        <dbReference type="EMBL" id="CEM17636.1"/>
    </source>
</evidence>
<feature type="compositionally biased region" description="Basic and acidic residues" evidence="1">
    <location>
        <begin position="1743"/>
        <end position="1752"/>
    </location>
</feature>
<feature type="compositionally biased region" description="Basic and acidic residues" evidence="1">
    <location>
        <begin position="2186"/>
        <end position="2195"/>
    </location>
</feature>
<feature type="compositionally biased region" description="Basic and acidic residues" evidence="1">
    <location>
        <begin position="1067"/>
        <end position="1082"/>
    </location>
</feature>
<feature type="compositionally biased region" description="Polar residues" evidence="1">
    <location>
        <begin position="1775"/>
        <end position="1788"/>
    </location>
</feature>
<dbReference type="InterPro" id="IPR051144">
    <property type="entry name" value="Formin_homology_domain"/>
</dbReference>
<feature type="compositionally biased region" description="Basic and acidic residues" evidence="1">
    <location>
        <begin position="1140"/>
        <end position="1159"/>
    </location>
</feature>
<evidence type="ECO:0000256" key="1">
    <source>
        <dbReference type="SAM" id="MobiDB-lite"/>
    </source>
</evidence>
<organism evidence="2">
    <name type="scientific">Chromera velia CCMP2878</name>
    <dbReference type="NCBI Taxonomy" id="1169474"/>
    <lineage>
        <taxon>Eukaryota</taxon>
        <taxon>Sar</taxon>
        <taxon>Alveolata</taxon>
        <taxon>Colpodellida</taxon>
        <taxon>Chromeraceae</taxon>
        <taxon>Chromera</taxon>
    </lineage>
</organism>
<feature type="compositionally biased region" description="Gly residues" evidence="1">
    <location>
        <begin position="781"/>
        <end position="797"/>
    </location>
</feature>
<feature type="compositionally biased region" description="Basic and acidic residues" evidence="1">
    <location>
        <begin position="1242"/>
        <end position="1265"/>
    </location>
</feature>
<feature type="region of interest" description="Disordered" evidence="1">
    <location>
        <begin position="50"/>
        <end position="149"/>
    </location>
</feature>
<dbReference type="InterPro" id="IPR036322">
    <property type="entry name" value="WD40_repeat_dom_sf"/>
</dbReference>
<gene>
    <name evidence="2" type="ORF">Cvel_18541</name>
</gene>
<feature type="region of interest" description="Disordered" evidence="1">
    <location>
        <begin position="1487"/>
        <end position="1552"/>
    </location>
</feature>
<feature type="compositionally biased region" description="Polar residues" evidence="1">
    <location>
        <begin position="864"/>
        <end position="877"/>
    </location>
</feature>
<feature type="compositionally biased region" description="Gly residues" evidence="1">
    <location>
        <begin position="494"/>
        <end position="503"/>
    </location>
</feature>
<feature type="compositionally biased region" description="Basic residues" evidence="1">
    <location>
        <begin position="1682"/>
        <end position="1691"/>
    </location>
</feature>
<sequence>MKLEPLGEWHPSERERERGGGGGVKLLAPLVLEDLSTGSFCASLLTHSEGGGLRALGYRRQVPSPSSSASSKGRGERGETGAEEPKEQGEREREARGEADRPAPLPMPPRQQLQPPPSASSSSSSSSSSSTALKPLPISDPTGSFSSDARHPLQVLAPHCVSRPVERSSSSSSAPLRSTECLGAVRQAGGPPSLVLWKTSGVPSDAAFRCSVAGVVPLSLSEWRCSVLCMDMNDEYIAVSTAEQAVAVFRRVPTDTEEEGEEFVPLQPTVQVPPGKTPVDFLMLLSPDHPINSAFRGHVGGGQLGGQGNQHTFLLGAHFRTQDLSLNPALSSERELVLWNLTDGQPLCTWTTLKPFAPVRRMRYWGGPSNCLLSAHFGDDTVSSNGASCISRVRMPSGLLEGGIIWERGEVLDLQVCGDAAVATFSNGVVKLWSMASLQNSNKPLWVGKHYAPVQLVRLARLGGFSFSSPSLGSASASASASVSSPPFAPLAGGAQGAEGGPSGTVSASAGGERERDMTTQQEGQALQQSGGAGAVSSSAAVHSCIGWDSSLSGGTLVVVTAGCMDRKVKIWVHPSGTCVHTLALDEMVTELAIAFESSKRTGEKGAAVFLGFADGAVSGFRVTTGALVEGLQQAKPKQARPSGVVLGGDRAGALGTSGPVSSPPSGPMQPSVPPPGGKEAHAPLPPPASAGGAAAPSGGGGTTSGAVGPPCRPTGFHLLSSSQVGGPGGGGVSVSSPFPLASGESVASPLLPVSPMPPGLPQSRPPPPSLPPASLSPYLSGGGGRGGAGPAGGGPQQGPPSAAQVSVQPQPPGRRVPGMLSVTELEAFRGRERQQQQQQQQSHQPQEMETHVRRRGGAGGLSLTASPISSLGSPPSQMVYPHPPHYSHHQQTGESITDRVTPAQIAASAHSLSTDAPRPPQSLVRRVSPAVLPPAAGGIHGGAGDAETVSQGPSSPPFPADRGRSRPLRRFMDHPDQLPLGGAGGGGGTRLRPLHPPPPPGFGLQVSSPEGPSSSPLSFMRDGGAPRAAHLIGSQGTNPPPPVDISRPSGGTVLQRPSASPAAGRGRVEMREGMEGREREQQPPPIGSPLSRSPEACSVDVELVVHPSASSSAAGGSGAPTQRRGRGGWGLSSAEREEEGQSKVEHEGREREREKGGMNDEDLRECVAVMDRALLAASEYSEEEPQAGAFWKELRGDVLACSALLCLRMGRIDEANMRCVRSSRAHPLGSALRLLKRRMAAAKDSRERERQMRAQADLEARDRPGQFSSSAAASQSMHSLSLSRSRSQSGLSHQLSSSQNPSALSHTHPQGGGSTDAIGSAPPCIPDDVDWSSSSSAILPPAGAGGGSKGGSWTGGPGSPLPLPFSGISVDAGLAGGFAGGGVTSGDRGRASSADGNRQVPPPSHPHHSGGGSVWAFAEGEGGRVAASTELRSSERVEGVLPLTASSSEAELLLAASPRPEEQADMEETEGQPSRFLLGFPEDRQRGYTQQQGGGSRAHEAHSPPEEPHAHSQTEADAEDSSWSLTIHMGDPSHMPPSSPGRGLDGGSDQMGRLHSRERVLSVGEVTERGRSFSDLHQIDGNRGERTGVQGMGIGMGSPHATIPVTPSGAYIQIQMQQQHLRTPPAASHTNFSPGAAARRRTPGSVSVSRGIFQPPPRELGGRSEEEEEDGEGREGMQAARRSRSRRRAGRDRGGSRAQSRGTTPGAAGSLGDDLETAERERPRVFRWRSLEEGEDDPLEGETEKGRHDRPLPPPPPQYHSRSRYEFTKGEGEVSQQQEQRTYPTTSRHVEEDLTAVGAGEAVGEYRDSRVSPSPRESERERRGSGMHSFSAGTARERHSEGALPLPLRPALQFPEGFDETACSSLHRSSPPPPPGRSIQTAFEEESRGPSDLSPIGPEGARERRGTEGQQSDLMQMQMHPEGPQGSSSSSAASGVVSSAPLTEIDLPSGTPPGRDTLVPLETAIPPPAADLETEEEEHTHEGDRERDIAFYFFSSSSDLQADEPEQPLSQSAPPMLISVNPPGPTSATAAGEEEEEGAGGGEGERGTDSAAAATVSLSTAVTGRVVLSASSSTAASASAQLSMSGGGVLDGPPPPSSASFVPRLHPVSFEEKEEEEEEKGDLGTDEGGFRERGSMGGASHSPPLHFDGEEKHTGPSSVKLKGKGQESDRDRSVLSPQVTASSAEIEREKEGEGRLPSTVLKEPEGEGGGETQT</sequence>
<dbReference type="PANTHER" id="PTHR45733">
    <property type="entry name" value="FORMIN-J"/>
    <property type="match status" value="1"/>
</dbReference>
<accession>A0A0G4FSF6</accession>
<feature type="compositionally biased region" description="Basic and acidic residues" evidence="1">
    <location>
        <begin position="1979"/>
        <end position="1990"/>
    </location>
</feature>
<feature type="compositionally biased region" description="Basic and acidic residues" evidence="1">
    <location>
        <begin position="2165"/>
        <end position="2174"/>
    </location>
</feature>
<feature type="compositionally biased region" description="Polar residues" evidence="1">
    <location>
        <begin position="1516"/>
        <end position="1526"/>
    </location>
</feature>
<feature type="compositionally biased region" description="Low complexity" evidence="1">
    <location>
        <begin position="836"/>
        <end position="846"/>
    </location>
</feature>
<dbReference type="InterPro" id="IPR015943">
    <property type="entry name" value="WD40/YVTN_repeat-like_dom_sf"/>
</dbReference>
<dbReference type="EMBL" id="CDMZ01000599">
    <property type="protein sequence ID" value="CEM17636.1"/>
    <property type="molecule type" value="Genomic_DNA"/>
</dbReference>
<feature type="compositionally biased region" description="Low complexity" evidence="1">
    <location>
        <begin position="1269"/>
        <end position="1300"/>
    </location>
</feature>
<feature type="compositionally biased region" description="Basic and acidic residues" evidence="1">
    <location>
        <begin position="73"/>
        <end position="101"/>
    </location>
</feature>
<feature type="region of interest" description="Disordered" evidence="1">
    <location>
        <begin position="1378"/>
        <end position="1446"/>
    </location>
</feature>
<reference evidence="2" key="1">
    <citation type="submission" date="2014-11" db="EMBL/GenBank/DDBJ databases">
        <authorList>
            <person name="Otto D Thomas"/>
            <person name="Naeem Raeece"/>
        </authorList>
    </citation>
    <scope>NUCLEOTIDE SEQUENCE</scope>
</reference>
<feature type="compositionally biased region" description="Basic and acidic residues" evidence="1">
    <location>
        <begin position="1498"/>
        <end position="1515"/>
    </location>
</feature>
<feature type="compositionally biased region" description="Low complexity" evidence="1">
    <location>
        <begin position="521"/>
        <end position="532"/>
    </location>
</feature>
<feature type="compositionally biased region" description="Pro residues" evidence="1">
    <location>
        <begin position="103"/>
        <end position="118"/>
    </location>
</feature>
<name>A0A0G4FSF6_9ALVE</name>
<feature type="region of interest" description="Disordered" evidence="1">
    <location>
        <begin position="490"/>
        <end position="532"/>
    </location>
</feature>
<feature type="region of interest" description="Disordered" evidence="1">
    <location>
        <begin position="633"/>
        <end position="1162"/>
    </location>
</feature>
<feature type="compositionally biased region" description="Gly residues" evidence="1">
    <location>
        <begin position="1344"/>
        <end position="1359"/>
    </location>
</feature>
<feature type="region of interest" description="Disordered" evidence="1">
    <location>
        <begin position="1"/>
        <end position="23"/>
    </location>
</feature>
<feature type="compositionally biased region" description="Pro residues" evidence="1">
    <location>
        <begin position="753"/>
        <end position="772"/>
    </location>
</feature>
<feature type="compositionally biased region" description="Low complexity" evidence="1">
    <location>
        <begin position="119"/>
        <end position="137"/>
    </location>
</feature>
<feature type="region of interest" description="Disordered" evidence="1">
    <location>
        <begin position="1240"/>
        <end position="1365"/>
    </location>
</feature>
<feature type="compositionally biased region" description="Low complexity" evidence="1">
    <location>
        <begin position="2070"/>
        <end position="2085"/>
    </location>
</feature>
<dbReference type="SUPFAM" id="SSF50978">
    <property type="entry name" value="WD40 repeat-like"/>
    <property type="match status" value="1"/>
</dbReference>
<feature type="compositionally biased region" description="Low complexity" evidence="1">
    <location>
        <begin position="1927"/>
        <end position="1941"/>
    </location>
</feature>
<proteinExistence type="predicted"/>
<feature type="compositionally biased region" description="Basic and acidic residues" evidence="1">
    <location>
        <begin position="1"/>
        <end position="19"/>
    </location>
</feature>
<feature type="compositionally biased region" description="Pro residues" evidence="1">
    <location>
        <begin position="662"/>
        <end position="677"/>
    </location>
</feature>
<protein>
    <submittedName>
        <fullName evidence="2">Uncharacterized protein</fullName>
    </submittedName>
</protein>
<dbReference type="Gene3D" id="2.130.10.10">
    <property type="entry name" value="YVTN repeat-like/Quinoprotein amine dehydrogenase"/>
    <property type="match status" value="1"/>
</dbReference>
<feature type="region of interest" description="Disordered" evidence="1">
    <location>
        <begin position="2070"/>
        <end position="2215"/>
    </location>
</feature>
<feature type="compositionally biased region" description="Low complexity" evidence="1">
    <location>
        <begin position="1003"/>
        <end position="1019"/>
    </location>
</feature>
<dbReference type="PANTHER" id="PTHR45733:SF7">
    <property type="entry name" value="C2 TENSIN-TYPE DOMAIN-CONTAINING PROTEIN"/>
    <property type="match status" value="1"/>
</dbReference>